<comment type="caution">
    <text evidence="1">The sequence shown here is derived from an EMBL/GenBank/DDBJ whole genome shotgun (WGS) entry which is preliminary data.</text>
</comment>
<organism evidence="1 2">
    <name type="scientific">Tessaracoccus lubricantis</name>
    <dbReference type="NCBI Taxonomy" id="545543"/>
    <lineage>
        <taxon>Bacteria</taxon>
        <taxon>Bacillati</taxon>
        <taxon>Actinomycetota</taxon>
        <taxon>Actinomycetes</taxon>
        <taxon>Propionibacteriales</taxon>
        <taxon>Propionibacteriaceae</taxon>
        <taxon>Tessaracoccus</taxon>
    </lineage>
</organism>
<dbReference type="Proteomes" id="UP001501521">
    <property type="component" value="Unassembled WGS sequence"/>
</dbReference>
<accession>A0ABP9EZB6</accession>
<reference evidence="2" key="1">
    <citation type="journal article" date="2019" name="Int. J. Syst. Evol. Microbiol.">
        <title>The Global Catalogue of Microorganisms (GCM) 10K type strain sequencing project: providing services to taxonomists for standard genome sequencing and annotation.</title>
        <authorList>
            <consortium name="The Broad Institute Genomics Platform"/>
            <consortium name="The Broad Institute Genome Sequencing Center for Infectious Disease"/>
            <person name="Wu L."/>
            <person name="Ma J."/>
        </authorList>
    </citation>
    <scope>NUCLEOTIDE SEQUENCE [LARGE SCALE GENOMIC DNA]</scope>
    <source>
        <strain evidence="2">JCM 19125</strain>
    </source>
</reference>
<evidence type="ECO:0000313" key="2">
    <source>
        <dbReference type="Proteomes" id="UP001501521"/>
    </source>
</evidence>
<gene>
    <name evidence="1" type="ORF">GCM10025789_01880</name>
</gene>
<dbReference type="EMBL" id="BAABLV010000005">
    <property type="protein sequence ID" value="GAA4889154.1"/>
    <property type="molecule type" value="Genomic_DNA"/>
</dbReference>
<sequence length="94" mass="10075">MGVSFTSGQAQGIEDFVAQRRERVAVSAISELRAATAEELPALLHRLAGKLDVFGFPTAGAAVRELLGDLPDQLAELEHRATHIASVLQREVTP</sequence>
<proteinExistence type="predicted"/>
<name>A0ABP9EZB6_9ACTN</name>
<evidence type="ECO:0008006" key="3">
    <source>
        <dbReference type="Google" id="ProtNLM"/>
    </source>
</evidence>
<keyword evidence="2" id="KW-1185">Reference proteome</keyword>
<protein>
    <recommendedName>
        <fullName evidence="3">HPt domain-containing protein</fullName>
    </recommendedName>
</protein>
<evidence type="ECO:0000313" key="1">
    <source>
        <dbReference type="EMBL" id="GAA4889154.1"/>
    </source>
</evidence>